<feature type="transmembrane region" description="Helical" evidence="3">
    <location>
        <begin position="27"/>
        <end position="49"/>
    </location>
</feature>
<keyword evidence="2" id="KW-1003">Cell membrane</keyword>
<dbReference type="Pfam" id="PF02632">
    <property type="entry name" value="BioY"/>
    <property type="match status" value="1"/>
</dbReference>
<keyword evidence="2 3" id="KW-0472">Membrane</keyword>
<comment type="subcellular location">
    <subcellularLocation>
        <location evidence="2">Cell membrane</location>
        <topology evidence="2">Multi-pass membrane protein</topology>
    </subcellularLocation>
</comment>
<evidence type="ECO:0000256" key="1">
    <source>
        <dbReference type="ARBA" id="ARBA00010692"/>
    </source>
</evidence>
<evidence type="ECO:0000256" key="3">
    <source>
        <dbReference type="SAM" id="Phobius"/>
    </source>
</evidence>
<keyword evidence="3" id="KW-1133">Transmembrane helix</keyword>
<evidence type="ECO:0000313" key="5">
    <source>
        <dbReference type="Proteomes" id="UP000199664"/>
    </source>
</evidence>
<gene>
    <name evidence="4" type="ORF">SAMN04515666_106198</name>
</gene>
<reference evidence="5" key="1">
    <citation type="submission" date="2016-10" db="EMBL/GenBank/DDBJ databases">
        <authorList>
            <person name="Varghese N."/>
            <person name="Submissions S."/>
        </authorList>
    </citation>
    <scope>NUCLEOTIDE SEQUENCE [LARGE SCALE GENOMIC DNA]</scope>
    <source>
        <strain evidence="5">LMG 26383,CCUG 61248,R- 45681</strain>
    </source>
</reference>
<protein>
    <recommendedName>
        <fullName evidence="2">Biotin transporter</fullName>
    </recommendedName>
</protein>
<organism evidence="4 5">
    <name type="scientific">Bosea lupini</name>
    <dbReference type="NCBI Taxonomy" id="1036779"/>
    <lineage>
        <taxon>Bacteria</taxon>
        <taxon>Pseudomonadati</taxon>
        <taxon>Pseudomonadota</taxon>
        <taxon>Alphaproteobacteria</taxon>
        <taxon>Hyphomicrobiales</taxon>
        <taxon>Boseaceae</taxon>
        <taxon>Bosea</taxon>
    </lineage>
</organism>
<evidence type="ECO:0000256" key="2">
    <source>
        <dbReference type="PIRNR" id="PIRNR016661"/>
    </source>
</evidence>
<dbReference type="GO" id="GO:0005886">
    <property type="term" value="C:plasma membrane"/>
    <property type="evidence" value="ECO:0007669"/>
    <property type="project" value="UniProtKB-SubCell"/>
</dbReference>
<feature type="transmembrane region" description="Helical" evidence="3">
    <location>
        <begin position="187"/>
        <end position="204"/>
    </location>
</feature>
<dbReference type="InterPro" id="IPR003784">
    <property type="entry name" value="BioY"/>
</dbReference>
<name>A0A1H7UBS2_9HYPH</name>
<keyword evidence="3" id="KW-0812">Transmembrane</keyword>
<dbReference type="Proteomes" id="UP000199664">
    <property type="component" value="Unassembled WGS sequence"/>
</dbReference>
<dbReference type="EMBL" id="FOAN01000006">
    <property type="protein sequence ID" value="SEL94194.1"/>
    <property type="molecule type" value="Genomic_DNA"/>
</dbReference>
<accession>A0A1H7UBS2</accession>
<dbReference type="AlphaFoldDB" id="A0A1H7UBS2"/>
<dbReference type="PANTHER" id="PTHR34295:SF1">
    <property type="entry name" value="BIOTIN TRANSPORTER BIOY"/>
    <property type="match status" value="1"/>
</dbReference>
<keyword evidence="2" id="KW-0813">Transport</keyword>
<comment type="similarity">
    <text evidence="1 2">Belongs to the BioY family.</text>
</comment>
<dbReference type="RefSeq" id="WP_208862320.1">
    <property type="nucleotide sequence ID" value="NZ_FOAN01000006.1"/>
</dbReference>
<dbReference type="Gene3D" id="1.10.1760.20">
    <property type="match status" value="1"/>
</dbReference>
<keyword evidence="5" id="KW-1185">Reference proteome</keyword>
<proteinExistence type="inferred from homology"/>
<feature type="transmembrane region" description="Helical" evidence="3">
    <location>
        <begin position="105"/>
        <end position="127"/>
    </location>
</feature>
<dbReference type="GO" id="GO:0015225">
    <property type="term" value="F:biotin transmembrane transporter activity"/>
    <property type="evidence" value="ECO:0007669"/>
    <property type="project" value="UniProtKB-UniRule"/>
</dbReference>
<dbReference type="STRING" id="1036779.SAMN04515666_106198"/>
<dbReference type="PANTHER" id="PTHR34295">
    <property type="entry name" value="BIOTIN TRANSPORTER BIOY"/>
    <property type="match status" value="1"/>
</dbReference>
<feature type="transmembrane region" description="Helical" evidence="3">
    <location>
        <begin position="134"/>
        <end position="158"/>
    </location>
</feature>
<sequence length="208" mass="20921">MAETLPLPATSMVNAALPALSDPRTRVLRNVALAVVGSLLIIAAAKVKVPFWPVPMTLQTLAVLGLGAAYGARLGAATVALYIAYGLFGLPVFTNTPPVAAGPLYLLGPTGGFLIGFVAAAAIAGWAGSRGASLWRLAGGVVLAEIVLMALGFAWLALGAQMASGATGIGFAKAWAAGVEPFLLGDLIKAALAASLVGAGWSMLKRRG</sequence>
<feature type="transmembrane region" description="Helical" evidence="3">
    <location>
        <begin position="61"/>
        <end position="85"/>
    </location>
</feature>
<dbReference type="PIRSF" id="PIRSF016661">
    <property type="entry name" value="BioY"/>
    <property type="match status" value="1"/>
</dbReference>
<evidence type="ECO:0000313" key="4">
    <source>
        <dbReference type="EMBL" id="SEL94194.1"/>
    </source>
</evidence>